<dbReference type="Gene3D" id="2.60.120.260">
    <property type="entry name" value="Galactose-binding domain-like"/>
    <property type="match status" value="2"/>
</dbReference>
<accession>A0A2T6G283</accession>
<gene>
    <name evidence="1" type="ORF">C8Z91_16245</name>
</gene>
<evidence type="ECO:0000313" key="1">
    <source>
        <dbReference type="EMBL" id="PUA38264.1"/>
    </source>
</evidence>
<dbReference type="EMBL" id="PYHP01000042">
    <property type="protein sequence ID" value="PUA38264.1"/>
    <property type="molecule type" value="Genomic_DNA"/>
</dbReference>
<proteinExistence type="predicted"/>
<name>A0A2T6G283_9BACL</name>
<evidence type="ECO:0000313" key="2">
    <source>
        <dbReference type="Proteomes" id="UP000244184"/>
    </source>
</evidence>
<dbReference type="AlphaFoldDB" id="A0A2T6G283"/>
<organism evidence="1 2">
    <name type="scientific">Paenibacillus elgii</name>
    <dbReference type="NCBI Taxonomy" id="189691"/>
    <lineage>
        <taxon>Bacteria</taxon>
        <taxon>Bacillati</taxon>
        <taxon>Bacillota</taxon>
        <taxon>Bacilli</taxon>
        <taxon>Bacillales</taxon>
        <taxon>Paenibacillaceae</taxon>
        <taxon>Paenibacillus</taxon>
    </lineage>
</organism>
<reference evidence="1 2" key="1">
    <citation type="submission" date="2018-03" db="EMBL/GenBank/DDBJ databases">
        <title>Genome sequence of Paenibacillus elgii strain AC13 an antimicrobial compound producing bacteria.</title>
        <authorList>
            <person name="Kurokawa A.S."/>
            <person name="Araujo J.F."/>
            <person name="Costa R.A."/>
            <person name="Ortega D.B."/>
            <person name="Pires A.S."/>
            <person name="Pappas G.J.Jr."/>
            <person name="Franco O.L."/>
            <person name="Barreto C."/>
            <person name="Magalhaes B.S."/>
            <person name="Kruger R.H."/>
        </authorList>
    </citation>
    <scope>NUCLEOTIDE SEQUENCE [LARGE SCALE GENOMIC DNA]</scope>
    <source>
        <strain evidence="1 2">AC13</strain>
    </source>
</reference>
<sequence length="394" mass="43601">MLIYNRNKRILGLGFSLIWLLICCSVNIAAANPSSDYLYDVNGQLLNSTGPNGSQVFQYDKNGNLVKKIRSDNLLINRNGSFETVGNHETLPKFWERTWPNAQSQGQQVFRNADTSMGGSYSYRLYSGSSNPAAMIYGLSDNIPVIGGQAYEARALMRYALSLGGHVEFSIIEVDANDNNVNEHHVTYRNGGWTVHDNANDFVTNTNTTHINIRFAVGGELNAYLDVGNVRLTKVDINGSFETVGNHETLPKFWERTWPNAQSQGQQVFRNADNTMGGNYTYRLYSGSSNPAAMIYGLSDNIPVIGGQAYEARALMRYALSSGGHAEFSIIEVDANDNNVNEHHVTYRNGGGTVHDNANDFVTNANTTHINIRFAVGGELNAYLDVDNVRLFKK</sequence>
<dbReference type="Proteomes" id="UP000244184">
    <property type="component" value="Unassembled WGS sequence"/>
</dbReference>
<dbReference type="RefSeq" id="WP_108532219.1">
    <property type="nucleotide sequence ID" value="NZ_PYHP01000042.1"/>
</dbReference>
<dbReference type="InterPro" id="IPR031325">
    <property type="entry name" value="RHS_repeat"/>
</dbReference>
<comment type="caution">
    <text evidence="1">The sequence shown here is derived from an EMBL/GenBank/DDBJ whole genome shotgun (WGS) entry which is preliminary data.</text>
</comment>
<dbReference type="Pfam" id="PF05593">
    <property type="entry name" value="RHS_repeat"/>
    <property type="match status" value="1"/>
</dbReference>
<protein>
    <submittedName>
        <fullName evidence="1">Uncharacterized protein</fullName>
    </submittedName>
</protein>